<keyword evidence="5" id="KW-1185">Reference proteome</keyword>
<proteinExistence type="predicted"/>
<feature type="transmembrane region" description="Helical" evidence="2">
    <location>
        <begin position="541"/>
        <end position="564"/>
    </location>
</feature>
<evidence type="ECO:0000313" key="5">
    <source>
        <dbReference type="Proteomes" id="UP000235786"/>
    </source>
</evidence>
<feature type="transmembrane region" description="Helical" evidence="2">
    <location>
        <begin position="435"/>
        <end position="459"/>
    </location>
</feature>
<feature type="chain" id="PRO_5014387721" evidence="3">
    <location>
        <begin position="34"/>
        <end position="703"/>
    </location>
</feature>
<dbReference type="AlphaFoldDB" id="A0A2J6RGS4"/>
<feature type="signal peptide" evidence="3">
    <location>
        <begin position="1"/>
        <end position="33"/>
    </location>
</feature>
<keyword evidence="2" id="KW-1133">Transmembrane helix</keyword>
<organism evidence="4 5">
    <name type="scientific">Hyaloscypha variabilis (strain UAMH 11265 / GT02V1 / F)</name>
    <name type="common">Meliniomyces variabilis</name>
    <dbReference type="NCBI Taxonomy" id="1149755"/>
    <lineage>
        <taxon>Eukaryota</taxon>
        <taxon>Fungi</taxon>
        <taxon>Dikarya</taxon>
        <taxon>Ascomycota</taxon>
        <taxon>Pezizomycotina</taxon>
        <taxon>Leotiomycetes</taxon>
        <taxon>Helotiales</taxon>
        <taxon>Hyaloscyphaceae</taxon>
        <taxon>Hyaloscypha</taxon>
        <taxon>Hyaloscypha variabilis</taxon>
    </lineage>
</organism>
<name>A0A2J6RGS4_HYAVF</name>
<feature type="transmembrane region" description="Helical" evidence="2">
    <location>
        <begin position="396"/>
        <end position="415"/>
    </location>
</feature>
<feature type="transmembrane region" description="Helical" evidence="2">
    <location>
        <begin position="479"/>
        <end position="501"/>
    </location>
</feature>
<dbReference type="OrthoDB" id="3010248at2759"/>
<feature type="compositionally biased region" description="Polar residues" evidence="1">
    <location>
        <begin position="668"/>
        <end position="691"/>
    </location>
</feature>
<reference evidence="4 5" key="1">
    <citation type="submission" date="2016-04" db="EMBL/GenBank/DDBJ databases">
        <title>A degradative enzymes factory behind the ericoid mycorrhizal symbiosis.</title>
        <authorList>
            <consortium name="DOE Joint Genome Institute"/>
            <person name="Martino E."/>
            <person name="Morin E."/>
            <person name="Grelet G."/>
            <person name="Kuo A."/>
            <person name="Kohler A."/>
            <person name="Daghino S."/>
            <person name="Barry K."/>
            <person name="Choi C."/>
            <person name="Cichocki N."/>
            <person name="Clum A."/>
            <person name="Copeland A."/>
            <person name="Hainaut M."/>
            <person name="Haridas S."/>
            <person name="Labutti K."/>
            <person name="Lindquist E."/>
            <person name="Lipzen A."/>
            <person name="Khouja H.-R."/>
            <person name="Murat C."/>
            <person name="Ohm R."/>
            <person name="Olson A."/>
            <person name="Spatafora J."/>
            <person name="Veneault-Fourrey C."/>
            <person name="Henrissat B."/>
            <person name="Grigoriev I."/>
            <person name="Martin F."/>
            <person name="Perotto S."/>
        </authorList>
    </citation>
    <scope>NUCLEOTIDE SEQUENCE [LARGE SCALE GENOMIC DNA]</scope>
    <source>
        <strain evidence="4 5">F</strain>
    </source>
</reference>
<feature type="transmembrane region" description="Helical" evidence="2">
    <location>
        <begin position="260"/>
        <end position="278"/>
    </location>
</feature>
<feature type="region of interest" description="Disordered" evidence="1">
    <location>
        <begin position="635"/>
        <end position="703"/>
    </location>
</feature>
<accession>A0A2J6RGS4</accession>
<protein>
    <submittedName>
        <fullName evidence="4">Uncharacterized protein</fullName>
    </submittedName>
</protein>
<feature type="transmembrane region" description="Helical" evidence="2">
    <location>
        <begin position="290"/>
        <end position="309"/>
    </location>
</feature>
<keyword evidence="3" id="KW-0732">Signal</keyword>
<evidence type="ECO:0000256" key="1">
    <source>
        <dbReference type="SAM" id="MobiDB-lite"/>
    </source>
</evidence>
<feature type="compositionally biased region" description="Polar residues" evidence="1">
    <location>
        <begin position="606"/>
        <end position="616"/>
    </location>
</feature>
<sequence length="703" mass="79277">MTDLRLTSATGTIYSNGASYLLFLLVVVTPALAKRVDFDACYANNVTKLNNNDTSDPLQNFMWDPTHTNLTHRDQTFLSLEGCYTLCGHGFQLYSPEDLTLRVIVFFLLPVVSLVGRIGFASVYISNKAWTILHLLGNPIDWIWSTLTRQERALRNYYIALQIAPGASREVAAVWTAYDQWWQDPVKQFEREIKTRKPLRRRREVNERPAHGRSETFVPAHDGVVDRQGETSVPDLLSHEEVWHIMTAVSDLAKNRNQNAIWSWIAIVIFLSALTGGYVHLATSQTNNDIGHSLAVMTLFFFLAFAVYITGNVGTFRDPDEVITALNSLHDKLPRLFPEPQLPIVNGERNSTTSFSVQEFSRQYEDVQSFVGINNWWRPEKHLDEGNKSCDRSQGLLFSQSFIAVTVAWLSAFLLSSFTPMWRWGLGCHSGVWTLIYLVWLFSAALDVFWHLVLVEQPWQKAEPGLRKRKAFTISKAKFLWRFGMVKNLAVVISATGFIVLSQIGYFHTCWCMANQVIPPARDDVYIDLGPSTQDDRDRDWYLWILIPVVSLILIHAIIFWAGWEGEGGRLLYLRTKPERDAERRALRNIYQRLHPENGSEDQHSAAIQNISPSSDNADAPFLITIEGREFEARPRASQHGVGLSPPRAPPSPRLSPPRGRRGVSEESAGSQASLSRAITPQAASRSTTALLSDPPGVSNAAV</sequence>
<keyword evidence="2" id="KW-0472">Membrane</keyword>
<feature type="region of interest" description="Disordered" evidence="1">
    <location>
        <begin position="594"/>
        <end position="616"/>
    </location>
</feature>
<dbReference type="EMBL" id="KZ613949">
    <property type="protein sequence ID" value="PMD37724.1"/>
    <property type="molecule type" value="Genomic_DNA"/>
</dbReference>
<keyword evidence="2" id="KW-0812">Transmembrane</keyword>
<evidence type="ECO:0000313" key="4">
    <source>
        <dbReference type="EMBL" id="PMD37724.1"/>
    </source>
</evidence>
<feature type="compositionally biased region" description="Basic and acidic residues" evidence="1">
    <location>
        <begin position="594"/>
        <end position="604"/>
    </location>
</feature>
<evidence type="ECO:0000256" key="3">
    <source>
        <dbReference type="SAM" id="SignalP"/>
    </source>
</evidence>
<feature type="compositionally biased region" description="Pro residues" evidence="1">
    <location>
        <begin position="647"/>
        <end position="656"/>
    </location>
</feature>
<gene>
    <name evidence="4" type="ORF">L207DRAFT_586057</name>
</gene>
<evidence type="ECO:0000256" key="2">
    <source>
        <dbReference type="SAM" id="Phobius"/>
    </source>
</evidence>
<dbReference type="Proteomes" id="UP000235786">
    <property type="component" value="Unassembled WGS sequence"/>
</dbReference>
<feature type="transmembrane region" description="Helical" evidence="2">
    <location>
        <begin position="103"/>
        <end position="125"/>
    </location>
</feature>